<feature type="transmembrane region" description="Helical" evidence="6">
    <location>
        <begin position="306"/>
        <end position="334"/>
    </location>
</feature>
<name>T2G9I2_MEGG1</name>
<feature type="transmembrane region" description="Helical" evidence="6">
    <location>
        <begin position="157"/>
        <end position="181"/>
    </location>
</feature>
<comment type="similarity">
    <text evidence="2">Belongs to the autoinducer-2 exporter (AI-2E) (TC 2.A.86) family.</text>
</comment>
<keyword evidence="5 6" id="KW-0472">Membrane</keyword>
<reference evidence="8" key="2">
    <citation type="submission" date="2013-07" db="EMBL/GenBank/DDBJ databases">
        <authorList>
            <person name="Morais-Silva F.O."/>
            <person name="Rezende A.M."/>
            <person name="Pimentel C."/>
            <person name="Resende D.M."/>
            <person name="Santos C.I."/>
            <person name="Clemente C."/>
            <person name="de Oliveira L.M."/>
            <person name="da Silva S.M."/>
            <person name="Costa D.A."/>
            <person name="Varela-Raposo A."/>
            <person name="Horacio E.C.A."/>
            <person name="Matos M."/>
            <person name="Flores O."/>
            <person name="Ruiz J.C."/>
            <person name="Rodrigues-Pousada C."/>
        </authorList>
    </citation>
    <scope>NUCLEOTIDE SEQUENCE [LARGE SCALE GENOMIC DNA]</scope>
    <source>
        <strain evidence="8">ATCC 19364 / DSM 1382 / NCIMB 9332 / VKM B-1759</strain>
    </source>
</reference>
<dbReference type="AlphaFoldDB" id="T2G9I2"/>
<evidence type="ECO:0000256" key="3">
    <source>
        <dbReference type="ARBA" id="ARBA00022692"/>
    </source>
</evidence>
<dbReference type="Proteomes" id="UP000016587">
    <property type="component" value="Chromosome"/>
</dbReference>
<dbReference type="PATRIC" id="fig|1121448.10.peg.1399"/>
<dbReference type="GO" id="GO:0016020">
    <property type="term" value="C:membrane"/>
    <property type="evidence" value="ECO:0007669"/>
    <property type="project" value="UniProtKB-SubCell"/>
</dbReference>
<feature type="transmembrane region" description="Helical" evidence="6">
    <location>
        <begin position="202"/>
        <end position="232"/>
    </location>
</feature>
<keyword evidence="3 6" id="KW-0812">Transmembrane</keyword>
<keyword evidence="8" id="KW-1185">Reference proteome</keyword>
<evidence type="ECO:0000256" key="5">
    <source>
        <dbReference type="ARBA" id="ARBA00023136"/>
    </source>
</evidence>
<dbReference type="STRING" id="1121448.DGI_1404"/>
<gene>
    <name evidence="7" type="ORF">DGI_1404</name>
</gene>
<organism evidence="7 8">
    <name type="scientific">Megalodesulfovibrio gigas (strain ATCC 19364 / DSM 1382 / NCIMB 9332 / VKM B-1759)</name>
    <name type="common">Desulfovibrio gigas</name>
    <dbReference type="NCBI Taxonomy" id="1121448"/>
    <lineage>
        <taxon>Bacteria</taxon>
        <taxon>Pseudomonadati</taxon>
        <taxon>Thermodesulfobacteriota</taxon>
        <taxon>Desulfovibrionia</taxon>
        <taxon>Desulfovibrionales</taxon>
        <taxon>Desulfovibrionaceae</taxon>
        <taxon>Megalodesulfovibrio</taxon>
    </lineage>
</organism>
<evidence type="ECO:0000256" key="2">
    <source>
        <dbReference type="ARBA" id="ARBA00009773"/>
    </source>
</evidence>
<evidence type="ECO:0000256" key="4">
    <source>
        <dbReference type="ARBA" id="ARBA00022989"/>
    </source>
</evidence>
<evidence type="ECO:0000256" key="1">
    <source>
        <dbReference type="ARBA" id="ARBA00004141"/>
    </source>
</evidence>
<proteinExistence type="inferred from homology"/>
<accession>T2G9I2</accession>
<dbReference type="InterPro" id="IPR002549">
    <property type="entry name" value="AI-2E-like"/>
</dbReference>
<feature type="transmembrane region" description="Helical" evidence="6">
    <location>
        <begin position="38"/>
        <end position="58"/>
    </location>
</feature>
<dbReference type="EMBL" id="CP006585">
    <property type="protein sequence ID" value="AGW13250.1"/>
    <property type="molecule type" value="Genomic_DNA"/>
</dbReference>
<dbReference type="eggNOG" id="COG0628">
    <property type="taxonomic scope" value="Bacteria"/>
</dbReference>
<feature type="transmembrane region" description="Helical" evidence="6">
    <location>
        <begin position="263"/>
        <end position="286"/>
    </location>
</feature>
<evidence type="ECO:0000313" key="8">
    <source>
        <dbReference type="Proteomes" id="UP000016587"/>
    </source>
</evidence>
<reference evidence="7 8" key="1">
    <citation type="journal article" date="2013" name="J. Bacteriol.">
        <title>Roles of HynAB and Ech, the only two hydrogenases found in the model sulfate reducer Desulfovibrio gigas.</title>
        <authorList>
            <person name="Morais-Silva F.O."/>
            <person name="Santos C.I."/>
            <person name="Rodrigues R."/>
            <person name="Pereira I.A."/>
            <person name="Rodrigues-Pousada C."/>
        </authorList>
    </citation>
    <scope>NUCLEOTIDE SEQUENCE [LARGE SCALE GENOMIC DNA]</scope>
    <source>
        <strain evidence="8">ATCC 19364 / DSM 1382 / NCIMB 9332 / VKM B-1759</strain>
    </source>
</reference>
<dbReference type="HOGENOM" id="CLU_798794_0_0_7"/>
<keyword evidence="4 6" id="KW-1133">Transmembrane helix</keyword>
<feature type="transmembrane region" description="Helical" evidence="6">
    <location>
        <begin position="14"/>
        <end position="32"/>
    </location>
</feature>
<feature type="transmembrane region" description="Helical" evidence="6">
    <location>
        <begin position="238"/>
        <end position="256"/>
    </location>
</feature>
<comment type="subcellular location">
    <subcellularLocation>
        <location evidence="1">Membrane</location>
        <topology evidence="1">Multi-pass membrane protein</topology>
    </subcellularLocation>
</comment>
<dbReference type="KEGG" id="dgg:DGI_1404"/>
<feature type="transmembrane region" description="Helical" evidence="6">
    <location>
        <begin position="70"/>
        <end position="92"/>
    </location>
</feature>
<evidence type="ECO:0000256" key="6">
    <source>
        <dbReference type="SAM" id="Phobius"/>
    </source>
</evidence>
<dbReference type="Pfam" id="PF01594">
    <property type="entry name" value="AI-2E_transport"/>
    <property type="match status" value="1"/>
</dbReference>
<evidence type="ECO:0000313" key="7">
    <source>
        <dbReference type="EMBL" id="AGW13250.1"/>
    </source>
</evidence>
<sequence length="345" mass="37701">MRGVIMAESLLRPLSPYLIASWIIVGLLLFLLFPLHLISVLLSALFVYELVIMLSSLLHIPRINDKRAKLIVIAVLAAIIVTVLGLFIWWAMFQMQTYAADVPLLLRKMAEALEMARARLPGWALERFPANIDELYKGVLDMLREHGGMLQTAGKGVGIALVHIIIGMVLGAIISLTNVTSTASQRPLAAALQERTRRLSDAFHSVVFAQLRISAINTVLTAVYLVVVLPLLGVHLPFAATMVAITFLAGLLPVIGNIISNTVIFVVSLSVSFYVAAGSLVYLVVIHKLEYFLNARIVGSQIQAQIWELLGAMLFMEAAFGVPGLIAAPIYYAYVKRELSDSGLV</sequence>
<protein>
    <submittedName>
        <fullName evidence="7">Uncharacterized protein</fullName>
    </submittedName>
</protein>